<dbReference type="GO" id="GO:0003735">
    <property type="term" value="F:structural constituent of ribosome"/>
    <property type="evidence" value="ECO:0007669"/>
    <property type="project" value="InterPro"/>
</dbReference>
<dbReference type="InterPro" id="IPR016180">
    <property type="entry name" value="Ribosomal_uL16_dom"/>
</dbReference>
<keyword evidence="3 4" id="KW-0687">Ribonucleoprotein</keyword>
<dbReference type="GO" id="GO:0019843">
    <property type="term" value="F:rRNA binding"/>
    <property type="evidence" value="ECO:0007669"/>
    <property type="project" value="InterPro"/>
</dbReference>
<name>A0A8F8PJ80_9RHOD</name>
<dbReference type="PRINTS" id="PR00060">
    <property type="entry name" value="RIBOSOMALL16"/>
</dbReference>
<keyword evidence="2 4" id="KW-0689">Ribosomal protein</keyword>
<dbReference type="Gene3D" id="3.90.1170.10">
    <property type="entry name" value="Ribosomal protein L10e/L16"/>
    <property type="match status" value="1"/>
</dbReference>
<evidence type="ECO:0000256" key="3">
    <source>
        <dbReference type="ARBA" id="ARBA00023274"/>
    </source>
</evidence>
<geneLocation type="mitochondrion" evidence="5"/>
<dbReference type="InterPro" id="IPR036920">
    <property type="entry name" value="Ribosomal_uL16_sf"/>
</dbReference>
<dbReference type="EMBL" id="MW822750">
    <property type="protein sequence ID" value="QYA17623.1"/>
    <property type="molecule type" value="Genomic_DNA"/>
</dbReference>
<dbReference type="GO" id="GO:0005840">
    <property type="term" value="C:ribosome"/>
    <property type="evidence" value="ECO:0007669"/>
    <property type="project" value="UniProtKB-KW"/>
</dbReference>
<comment type="similarity">
    <text evidence="1 4">Belongs to the universal ribosomal protein uL16 family.</text>
</comment>
<dbReference type="Pfam" id="PF00252">
    <property type="entry name" value="Ribosomal_L16"/>
    <property type="match status" value="1"/>
</dbReference>
<keyword evidence="5" id="KW-0496">Mitochondrion</keyword>
<dbReference type="AlphaFoldDB" id="A0A8F8PJ80"/>
<gene>
    <name evidence="5" type="primary">rpl16</name>
</gene>
<sequence length="145" mass="16926">MKRFNTKNNFTRQYKTVKKNVNQTSHLVKRGEFGLRSLEYKKVDIKQIQNIKKLIQKEIKSVEKKTNVGKIKVWFYMFPTKATTKLSSETRMGKGKAPIVSQCCYVRPGQLLFELANLSKSKTSELIFCVTNALSFRTQPLFKFY</sequence>
<dbReference type="PANTHER" id="PTHR12220">
    <property type="entry name" value="50S/60S RIBOSOMAL PROTEIN L16"/>
    <property type="match status" value="1"/>
</dbReference>
<dbReference type="InterPro" id="IPR000114">
    <property type="entry name" value="Ribosomal_uL16_bact-type"/>
</dbReference>
<dbReference type="GO" id="GO:0006412">
    <property type="term" value="P:translation"/>
    <property type="evidence" value="ECO:0007669"/>
    <property type="project" value="InterPro"/>
</dbReference>
<reference evidence="5" key="1">
    <citation type="submission" date="2021-03" db="EMBL/GenBank/DDBJ databases">
        <title>Genomic and phylogenetic analysis of the mitochondria of Porphyra crispata.</title>
        <authorList>
            <person name="Chen J."/>
            <person name="Liu T."/>
        </authorList>
    </citation>
    <scope>NUCLEOTIDE SEQUENCE</scope>
</reference>
<evidence type="ECO:0000256" key="4">
    <source>
        <dbReference type="RuleBase" id="RU004413"/>
    </source>
</evidence>
<protein>
    <submittedName>
        <fullName evidence="5">Ribosomal protein L16</fullName>
    </submittedName>
</protein>
<evidence type="ECO:0000313" key="5">
    <source>
        <dbReference type="EMBL" id="QYA17623.1"/>
    </source>
</evidence>
<accession>A0A8F8PJ80</accession>
<proteinExistence type="inferred from homology"/>
<dbReference type="CDD" id="cd01433">
    <property type="entry name" value="Ribosomal_L16_L10e"/>
    <property type="match status" value="1"/>
</dbReference>
<evidence type="ECO:0000256" key="1">
    <source>
        <dbReference type="ARBA" id="ARBA00008931"/>
    </source>
</evidence>
<dbReference type="GO" id="GO:1990904">
    <property type="term" value="C:ribonucleoprotein complex"/>
    <property type="evidence" value="ECO:0007669"/>
    <property type="project" value="UniProtKB-KW"/>
</dbReference>
<dbReference type="InterPro" id="IPR047873">
    <property type="entry name" value="Ribosomal_uL16"/>
</dbReference>
<dbReference type="SUPFAM" id="SSF54686">
    <property type="entry name" value="Ribosomal protein L16p/L10e"/>
    <property type="match status" value="1"/>
</dbReference>
<evidence type="ECO:0000256" key="2">
    <source>
        <dbReference type="ARBA" id="ARBA00022980"/>
    </source>
</evidence>
<organism evidence="5">
    <name type="scientific">Porphyra crispata</name>
    <dbReference type="NCBI Taxonomy" id="671081"/>
    <lineage>
        <taxon>Eukaryota</taxon>
        <taxon>Rhodophyta</taxon>
        <taxon>Bangiophyceae</taxon>
        <taxon>Bangiales</taxon>
        <taxon>Bangiaceae</taxon>
        <taxon>Porphyra</taxon>
    </lineage>
</organism>
<dbReference type="PANTHER" id="PTHR12220:SF13">
    <property type="entry name" value="LARGE RIBOSOMAL SUBUNIT PROTEIN UL16M"/>
    <property type="match status" value="1"/>
</dbReference>